<dbReference type="NCBIfam" id="NF005576">
    <property type="entry name" value="PRK07261.1"/>
    <property type="match status" value="1"/>
</dbReference>
<evidence type="ECO:0000313" key="3">
    <source>
        <dbReference type="Proteomes" id="UP000286773"/>
    </source>
</evidence>
<dbReference type="RefSeq" id="WP_126814299.1">
    <property type="nucleotide sequence ID" value="NZ_NGKC01000012.1"/>
</dbReference>
<proteinExistence type="predicted"/>
<dbReference type="OrthoDB" id="1201990at2"/>
<accession>A0A430AQY0</accession>
<dbReference type="Gene3D" id="3.40.50.300">
    <property type="entry name" value="P-loop containing nucleotide triphosphate hydrolases"/>
    <property type="match status" value="1"/>
</dbReference>
<organism evidence="2 3">
    <name type="scientific">Vagococcus acidifermentans</name>
    <dbReference type="NCBI Taxonomy" id="564710"/>
    <lineage>
        <taxon>Bacteria</taxon>
        <taxon>Bacillati</taxon>
        <taxon>Bacillota</taxon>
        <taxon>Bacilli</taxon>
        <taxon>Lactobacillales</taxon>
        <taxon>Enterococcaceae</taxon>
        <taxon>Vagococcus</taxon>
    </lineage>
</organism>
<sequence>MKIAIIGYSGSGKSTLAKYLATAYNLPLLHLDTVQFTNNWQERDRDEARAIVRSMMQQENWGIDGNYSGFYQKQRLEQATQIIFLDFSRWQSLYRAYLRFRRYRNKTRSDMADGCIEKMDLAFVWWVLYKGRTHSKKQHYEQIITDYADKVLVIRNQQELDTFYHQVSQQKSGEDGI</sequence>
<dbReference type="Pfam" id="PF00005">
    <property type="entry name" value="ABC_tran"/>
    <property type="match status" value="1"/>
</dbReference>
<keyword evidence="3" id="KW-1185">Reference proteome</keyword>
<feature type="domain" description="ABC transporter" evidence="1">
    <location>
        <begin position="2"/>
        <end position="61"/>
    </location>
</feature>
<evidence type="ECO:0000259" key="1">
    <source>
        <dbReference type="Pfam" id="PF00005"/>
    </source>
</evidence>
<dbReference type="Proteomes" id="UP000286773">
    <property type="component" value="Unassembled WGS sequence"/>
</dbReference>
<dbReference type="EMBL" id="NGKC01000012">
    <property type="protein sequence ID" value="RSU10466.1"/>
    <property type="molecule type" value="Genomic_DNA"/>
</dbReference>
<dbReference type="AlphaFoldDB" id="A0A430AQY0"/>
<protein>
    <submittedName>
        <fullName evidence="2">DNA topology modulation protein FlaR</fullName>
    </submittedName>
</protein>
<dbReference type="PANTHER" id="PTHR37816:SF3">
    <property type="entry name" value="MODULATES DNA TOPOLOGY"/>
    <property type="match status" value="1"/>
</dbReference>
<reference evidence="2 3" key="1">
    <citation type="submission" date="2017-05" db="EMBL/GenBank/DDBJ databases">
        <title>Vagococcus spp. assemblies.</title>
        <authorList>
            <person name="Gulvik C.A."/>
        </authorList>
    </citation>
    <scope>NUCLEOTIDE SEQUENCE [LARGE SCALE GENOMIC DNA]</scope>
    <source>
        <strain evidence="2 3">LMG 24798</strain>
    </source>
</reference>
<comment type="caution">
    <text evidence="2">The sequence shown here is derived from an EMBL/GenBank/DDBJ whole genome shotgun (WGS) entry which is preliminary data.</text>
</comment>
<gene>
    <name evidence="2" type="ORF">CBF27_10675</name>
</gene>
<dbReference type="InterPro" id="IPR052922">
    <property type="entry name" value="Cytidylate_Kinase-2"/>
</dbReference>
<evidence type="ECO:0000313" key="2">
    <source>
        <dbReference type="EMBL" id="RSU10466.1"/>
    </source>
</evidence>
<dbReference type="InterPro" id="IPR003439">
    <property type="entry name" value="ABC_transporter-like_ATP-bd"/>
</dbReference>
<dbReference type="SUPFAM" id="SSF52540">
    <property type="entry name" value="P-loop containing nucleoside triphosphate hydrolases"/>
    <property type="match status" value="1"/>
</dbReference>
<dbReference type="PANTHER" id="PTHR37816">
    <property type="entry name" value="YALI0E33011P"/>
    <property type="match status" value="1"/>
</dbReference>
<name>A0A430AQY0_9ENTE</name>
<dbReference type="InterPro" id="IPR027417">
    <property type="entry name" value="P-loop_NTPase"/>
</dbReference>
<dbReference type="GO" id="GO:0005524">
    <property type="term" value="F:ATP binding"/>
    <property type="evidence" value="ECO:0007669"/>
    <property type="project" value="InterPro"/>
</dbReference>
<dbReference type="GO" id="GO:0016887">
    <property type="term" value="F:ATP hydrolysis activity"/>
    <property type="evidence" value="ECO:0007669"/>
    <property type="project" value="InterPro"/>
</dbReference>